<name>A0A0P8X3N8_9CLOT</name>
<keyword evidence="2" id="KW-0169">Cobalamin biosynthesis</keyword>
<dbReference type="InterPro" id="IPR029063">
    <property type="entry name" value="SAM-dependent_MTases_sf"/>
</dbReference>
<gene>
    <name evidence="6" type="primary">cbiT</name>
    <name evidence="6" type="ORF">OXPF_06400</name>
</gene>
<dbReference type="Proteomes" id="UP000050326">
    <property type="component" value="Unassembled WGS sequence"/>
</dbReference>
<dbReference type="GO" id="GO:0009236">
    <property type="term" value="P:cobalamin biosynthetic process"/>
    <property type="evidence" value="ECO:0007669"/>
    <property type="project" value="UniProtKB-UniPathway"/>
</dbReference>
<protein>
    <submittedName>
        <fullName evidence="6">Putative cobalt-precorrin-6Y C(15)-methyltransferase</fullName>
        <ecNumber evidence="6">2.1.1.-</ecNumber>
    </submittedName>
</protein>
<dbReference type="PANTHER" id="PTHR43182:SF1">
    <property type="entry name" value="COBALT-PRECORRIN-7 C(5)-METHYLTRANSFERASE"/>
    <property type="match status" value="1"/>
</dbReference>
<dbReference type="PANTHER" id="PTHR43182">
    <property type="entry name" value="COBALT-PRECORRIN-6B C(15)-METHYLTRANSFERASE (DECARBOXYLATING)"/>
    <property type="match status" value="1"/>
</dbReference>
<evidence type="ECO:0000256" key="4">
    <source>
        <dbReference type="ARBA" id="ARBA00022679"/>
    </source>
</evidence>
<evidence type="ECO:0000256" key="1">
    <source>
        <dbReference type="ARBA" id="ARBA00004953"/>
    </source>
</evidence>
<dbReference type="SUPFAM" id="SSF53335">
    <property type="entry name" value="S-adenosyl-L-methionine-dependent methyltransferases"/>
    <property type="match status" value="1"/>
</dbReference>
<keyword evidence="4 6" id="KW-0808">Transferase</keyword>
<reference evidence="6 7" key="1">
    <citation type="submission" date="2015-09" db="EMBL/GenBank/DDBJ databases">
        <title>Genome sequence of Oxobacter pfennigii DSM 3222.</title>
        <authorList>
            <person name="Poehlein A."/>
            <person name="Bengelsdorf F.R."/>
            <person name="Schiel-Bengelsdorf B."/>
            <person name="Duerre P."/>
            <person name="Daniel R."/>
        </authorList>
    </citation>
    <scope>NUCLEOTIDE SEQUENCE [LARGE SCALE GENOMIC DNA]</scope>
    <source>
        <strain evidence="6 7">DSM 3222</strain>
    </source>
</reference>
<dbReference type="CDD" id="cd02440">
    <property type="entry name" value="AdoMet_MTases"/>
    <property type="match status" value="1"/>
</dbReference>
<dbReference type="GO" id="GO:0032259">
    <property type="term" value="P:methylation"/>
    <property type="evidence" value="ECO:0007669"/>
    <property type="project" value="UniProtKB-KW"/>
</dbReference>
<evidence type="ECO:0000256" key="3">
    <source>
        <dbReference type="ARBA" id="ARBA00022603"/>
    </source>
</evidence>
<organism evidence="6 7">
    <name type="scientific">Oxobacter pfennigii</name>
    <dbReference type="NCBI Taxonomy" id="36849"/>
    <lineage>
        <taxon>Bacteria</taxon>
        <taxon>Bacillati</taxon>
        <taxon>Bacillota</taxon>
        <taxon>Clostridia</taxon>
        <taxon>Eubacteriales</taxon>
        <taxon>Clostridiaceae</taxon>
        <taxon>Oxobacter</taxon>
    </lineage>
</organism>
<dbReference type="GO" id="GO:0008276">
    <property type="term" value="F:protein methyltransferase activity"/>
    <property type="evidence" value="ECO:0007669"/>
    <property type="project" value="InterPro"/>
</dbReference>
<dbReference type="UniPathway" id="UPA00148"/>
<sequence>MFPLCHWWWLKMKHIKDEEFIRGNIPMTKFEVRVLTLALLEIEEEDAFLDIGGGTGSISIECALNGARVHTIEREEEGIELIGKNAHKFNVKINAVKGSAPDDLPEDIRFNKCFIGGSGGNLSSILKYIDSHLAHGGIVCANFITIKNLNEFIELLESHGYKNIETRLVQVSNMDRLGLLKANNPVFIIRGTKP</sequence>
<comment type="pathway">
    <text evidence="1">Cofactor biosynthesis; adenosylcobalamin biosynthesis.</text>
</comment>
<evidence type="ECO:0000313" key="7">
    <source>
        <dbReference type="Proteomes" id="UP000050326"/>
    </source>
</evidence>
<dbReference type="InterPro" id="IPR014008">
    <property type="entry name" value="Cbl_synth_MTase_CbiT"/>
</dbReference>
<dbReference type="InterPro" id="IPR050714">
    <property type="entry name" value="Cobalamin_biosynth_MTase"/>
</dbReference>
<dbReference type="NCBIfam" id="TIGR02469">
    <property type="entry name" value="CbiT"/>
    <property type="match status" value="1"/>
</dbReference>
<keyword evidence="3 6" id="KW-0489">Methyltransferase</keyword>
<dbReference type="EMBL" id="LKET01000021">
    <property type="protein sequence ID" value="KPU45407.1"/>
    <property type="molecule type" value="Genomic_DNA"/>
</dbReference>
<evidence type="ECO:0000256" key="5">
    <source>
        <dbReference type="ARBA" id="ARBA00022691"/>
    </source>
</evidence>
<evidence type="ECO:0000256" key="2">
    <source>
        <dbReference type="ARBA" id="ARBA00022573"/>
    </source>
</evidence>
<proteinExistence type="predicted"/>
<comment type="caution">
    <text evidence="6">The sequence shown here is derived from an EMBL/GenBank/DDBJ whole genome shotgun (WGS) entry which is preliminary data.</text>
</comment>
<evidence type="ECO:0000313" key="6">
    <source>
        <dbReference type="EMBL" id="KPU45407.1"/>
    </source>
</evidence>
<dbReference type="STRING" id="36849.OXPF_06400"/>
<dbReference type="EC" id="2.1.1.-" evidence="6"/>
<keyword evidence="7" id="KW-1185">Reference proteome</keyword>
<dbReference type="Gene3D" id="3.40.50.150">
    <property type="entry name" value="Vaccinia Virus protein VP39"/>
    <property type="match status" value="1"/>
</dbReference>
<keyword evidence="5" id="KW-0949">S-adenosyl-L-methionine</keyword>
<dbReference type="AlphaFoldDB" id="A0A0P8X3N8"/>
<accession>A0A0P8X3N8</accession>